<dbReference type="NCBIfam" id="TIGR01531">
    <property type="entry name" value="glyc_debranch"/>
    <property type="match status" value="1"/>
</dbReference>
<evidence type="ECO:0000256" key="7">
    <source>
        <dbReference type="ARBA" id="ARBA00020723"/>
    </source>
</evidence>
<evidence type="ECO:0000259" key="18">
    <source>
        <dbReference type="Pfam" id="PF14699"/>
    </source>
</evidence>
<evidence type="ECO:0000313" key="21">
    <source>
        <dbReference type="EMBL" id="ODV93555.1"/>
    </source>
</evidence>
<evidence type="ECO:0000256" key="11">
    <source>
        <dbReference type="ARBA" id="ARBA00022801"/>
    </source>
</evidence>
<dbReference type="Pfam" id="PF06202">
    <property type="entry name" value="GDE_C"/>
    <property type="match status" value="1"/>
</dbReference>
<dbReference type="GO" id="GO:0005980">
    <property type="term" value="P:glycogen catabolic process"/>
    <property type="evidence" value="ECO:0007669"/>
    <property type="project" value="EnsemblFungi"/>
</dbReference>
<keyword evidence="8" id="KW-0963">Cytoplasm</keyword>
<dbReference type="InterPro" id="IPR010401">
    <property type="entry name" value="AGL/Gdb1"/>
</dbReference>
<evidence type="ECO:0000256" key="14">
    <source>
        <dbReference type="ARBA" id="ARBA00023295"/>
    </source>
</evidence>
<dbReference type="FunFam" id="3.20.20.80:FF:000242">
    <property type="entry name" value="Glycogen debranching enzyme Gdb1, putative"/>
    <property type="match status" value="1"/>
</dbReference>
<evidence type="ECO:0000256" key="9">
    <source>
        <dbReference type="ARBA" id="ARBA00022676"/>
    </source>
</evidence>
<evidence type="ECO:0000313" key="22">
    <source>
        <dbReference type="Proteomes" id="UP000094236"/>
    </source>
</evidence>
<dbReference type="PANTHER" id="PTHR10569">
    <property type="entry name" value="GLYCOGEN DEBRANCHING ENZYME"/>
    <property type="match status" value="1"/>
</dbReference>
<name>A0A1E4TP64_PACTA</name>
<dbReference type="STRING" id="669874.A0A1E4TP64"/>
<sequence length="1528" mass="174746">MTRTVLLRIDESGEPLLGYSKGINKNGVITLPSIPYLNNDSKSAIFIIKFLIEPGTRISNKGTVWSNFPPNYDTYFDRQTFYKHVIDHTSFDKDYSFDIPIFKPGAYCYYVSYYSIKNDVEGSQALITTRKFYINVPPSLEINKKSLPLNSINLQSMVSKWMGSELSDWNKYFSLVKEKGYNMIHFTPLQHRGQSDSPYSIYDQLKFDPNIFENNDQVKKIISDLEKDYSILSLTDIVWNHTANNSAWLRTHPESGYNRVTAPHLIPAIELDISLQKFSSKMKRYGFPTVITSTSDLLKIMDGIKVHVLGELRLWEFYVLDIDDFSQKLEKNWNDCSDKIQPIADIPTDIKANLGDLARFVVEYCNNGVQYSLNCKRFGNSLDILKFISILKNLYPEKKAYADIKSESLNIISAINLPLYKEYDEDVETILEQLYNRIKYLRLDGNGPKLGEITEESPLTENYFTIFKGPDNEQWELANNGWIWNGNPLVDFASSKSKSYLRREVIIWSDCVKLRYGSCEEDSPYLWSRMMEYTELCASIFCGFRIDNCHSTPLHVGEKLLDVARKVNPQLYVVAELFTGSEEMDKLFVERLAINSLIREAMQAWSVQELSRLLHRHGGRPIGSLKWLPLDEFSYPIGNKSVNDLLEKVPEPNIDKVSEIAIPRVLTATSPHALFMDCTHDNTTPYDKRCVEDTLPTAALVSLCSSATGTVFGYDECFPHLLNVVTEHRSYTTEAHIGISQVKTKLNAIRKEVNQQGTDISDEHEAYVHHEGQYITFHRSNPRTGKGYFLIARTKFTTEEDQWLAPIYLAGTKAKPEFSYSLVKIGEPDESPSKFINPVPTKLETLPEPTVEYDFDKKETKITLPDKFPQGSIAILSTSVLTCNDELDKFVRTGAIEATRLLTLVDLNVLIYRCESEERDASAGRDGVYNVPNYGNLVYAGLQGWISALGNAISDNDLSHPLVEHLRNGYWALDYIVNRLDKYLPSDGVSLFLSWLRSRMIQIKNVPLFLLPRYFSLFVGTAYEACRYRALSLLSPMIRDGTWFVQSLGMTSIQMLGKMRSASLKPFEEVPSLSAGLPHFCYDYMRCWGRDVFISIRGLLIVTQRFDEAKCHILDFASTLKHGLIPNLLGSGKEPRYNARDAAWFFLQAVQDYTDACPNGLSILKEKVKRRFPLDDTHVAVDDPLAFSYETSIEDIIYEILSRHAKGIKYREFNAGSNLDSKMKDEGFNVEVKVDWKTGLIHGGNQWNCGTWMDKMGESSLAGNIGYPGTPRDGAAIEINGLLKSCLKFVNKLYTEGLFSYDTVYTQDGQEILLTKWEQLIQENFERCYYIPEDPAEDHNYDLDEGIINRRGIYKDLYKSGKPYEDYQLRPNFSIAMTVAPELFTPVKALRALQIADKAIRGPVGMKTLDPSDYNYKPYYLNNVDSTDFATAKGRNYHQGPEWVWCFGYFMRAYSKFHIIEHSNRKDVNFIYNLIGKRLEGNRKWLRESPWAGLTELTQKDGAFCNDSSPSQAWSTSCLLDLYHDLRV</sequence>
<dbReference type="InterPro" id="IPR017853">
    <property type="entry name" value="GH"/>
</dbReference>
<dbReference type="CDD" id="cd11327">
    <property type="entry name" value="AmyAc_Glg_debranch_2"/>
    <property type="match status" value="1"/>
</dbReference>
<dbReference type="SUPFAM" id="SSF51445">
    <property type="entry name" value="(Trans)glycosidases"/>
    <property type="match status" value="1"/>
</dbReference>
<dbReference type="InterPro" id="IPR006421">
    <property type="entry name" value="Glycogen_debranch_met"/>
</dbReference>
<evidence type="ECO:0000256" key="5">
    <source>
        <dbReference type="ARBA" id="ARBA00012560"/>
    </source>
</evidence>
<dbReference type="FunFam" id="3.20.20.80:FF:000070">
    <property type="entry name" value="GDB1p Glycogen debranching enzyme"/>
    <property type="match status" value="1"/>
</dbReference>
<reference evidence="22" key="1">
    <citation type="submission" date="2016-05" db="EMBL/GenBank/DDBJ databases">
        <title>Comparative genomics of biotechnologically important yeasts.</title>
        <authorList>
            <consortium name="DOE Joint Genome Institute"/>
            <person name="Riley R."/>
            <person name="Haridas S."/>
            <person name="Wolfe K.H."/>
            <person name="Lopes M.R."/>
            <person name="Hittinger C.T."/>
            <person name="Goker M."/>
            <person name="Salamov A."/>
            <person name="Wisecaver J."/>
            <person name="Long T.M."/>
            <person name="Aerts A.L."/>
            <person name="Barry K."/>
            <person name="Choi C."/>
            <person name="Clum A."/>
            <person name="Coughlan A.Y."/>
            <person name="Deshpande S."/>
            <person name="Douglass A.P."/>
            <person name="Hanson S.J."/>
            <person name="Klenk H.-P."/>
            <person name="Labutti K."/>
            <person name="Lapidus A."/>
            <person name="Lindquist E."/>
            <person name="Lipzen A."/>
            <person name="Meier-Kolthoff J.P."/>
            <person name="Ohm R.A."/>
            <person name="Otillar R.P."/>
            <person name="Pangilinan J."/>
            <person name="Peng Y."/>
            <person name="Rokas A."/>
            <person name="Rosa C.A."/>
            <person name="Scheuner C."/>
            <person name="Sibirny A.A."/>
            <person name="Slot J.C."/>
            <person name="Stielow J.B."/>
            <person name="Sun H."/>
            <person name="Kurtzman C.P."/>
            <person name="Blackwell M."/>
            <person name="Grigoriev I.V."/>
            <person name="Jeffries T.W."/>
        </authorList>
    </citation>
    <scope>NUCLEOTIDE SEQUENCE [LARGE SCALE GENOMIC DNA]</scope>
    <source>
        <strain evidence="22">NRRL Y-2460</strain>
    </source>
</reference>
<dbReference type="GO" id="GO:0005978">
    <property type="term" value="P:glycogen biosynthetic process"/>
    <property type="evidence" value="ECO:0007669"/>
    <property type="project" value="UniProtKB-KW"/>
</dbReference>
<dbReference type="InterPro" id="IPR008928">
    <property type="entry name" value="6-hairpin_glycosidase_sf"/>
</dbReference>
<proteinExistence type="inferred from homology"/>
<keyword evidence="10" id="KW-0808">Transferase</keyword>
<keyword evidence="22" id="KW-1185">Reference proteome</keyword>
<evidence type="ECO:0000256" key="2">
    <source>
        <dbReference type="ARBA" id="ARBA00000927"/>
    </source>
</evidence>
<keyword evidence="14" id="KW-0326">Glycosidase</keyword>
<evidence type="ECO:0000256" key="4">
    <source>
        <dbReference type="ARBA" id="ARBA00004496"/>
    </source>
</evidence>
<dbReference type="FunFam" id="1.50.10.10:FF:000039">
    <property type="entry name" value="Glycogen debranching enzyme Gdb1, putative"/>
    <property type="match status" value="1"/>
</dbReference>
<keyword evidence="9" id="KW-0328">Glycosyltransferase</keyword>
<dbReference type="Proteomes" id="UP000094236">
    <property type="component" value="Unassembled WGS sequence"/>
</dbReference>
<dbReference type="Pfam" id="PF14701">
    <property type="entry name" value="hDGE_amylase"/>
    <property type="match status" value="1"/>
</dbReference>
<gene>
    <name evidence="21" type="ORF">PACTADRAFT_19024</name>
</gene>
<evidence type="ECO:0000256" key="1">
    <source>
        <dbReference type="ARBA" id="ARBA00000439"/>
    </source>
</evidence>
<dbReference type="GO" id="GO:0004134">
    <property type="term" value="F:4-alpha-glucanotransferase activity"/>
    <property type="evidence" value="ECO:0007669"/>
    <property type="project" value="UniProtKB-EC"/>
</dbReference>
<feature type="domain" description="Glycogen debranching enzyme glucanotransferase" evidence="19">
    <location>
        <begin position="145"/>
        <end position="572"/>
    </location>
</feature>
<evidence type="ECO:0000259" key="17">
    <source>
        <dbReference type="Pfam" id="PF06202"/>
    </source>
</evidence>
<feature type="domain" description="Eukaryotic glycogen debranching enzyme N-terminal" evidence="18">
    <location>
        <begin position="48"/>
        <end position="143"/>
    </location>
</feature>
<evidence type="ECO:0000256" key="13">
    <source>
        <dbReference type="ARBA" id="ARBA00023268"/>
    </source>
</evidence>
<comment type="subcellular location">
    <subcellularLocation>
        <location evidence="4">Cytoplasm</location>
    </subcellularLocation>
</comment>
<dbReference type="SUPFAM" id="SSF48208">
    <property type="entry name" value="Six-hairpin glycosidases"/>
    <property type="match status" value="1"/>
</dbReference>
<evidence type="ECO:0000256" key="3">
    <source>
        <dbReference type="ARBA" id="ARBA00003530"/>
    </source>
</evidence>
<dbReference type="InterPro" id="IPR032790">
    <property type="entry name" value="GDE_C"/>
</dbReference>
<dbReference type="Gene3D" id="3.20.20.80">
    <property type="entry name" value="Glycosidases"/>
    <property type="match status" value="2"/>
</dbReference>
<comment type="function">
    <text evidence="3">Multifunctional enzyme acting as 1,4-alpha-D-glucan:1,4-alpha-D-glucan 4-alpha-D-glycosyltransferase and amylo-1,6-glucosidase in glycogen degradation.</text>
</comment>
<feature type="domain" description="Glycogen debranching enzyme central" evidence="20">
    <location>
        <begin position="738"/>
        <end position="980"/>
    </location>
</feature>
<comment type="catalytic activity">
    <reaction evidence="1">
        <text>Transfers a segment of a (1-&gt;4)-alpha-D-glucan to a new position in an acceptor, which may be glucose or a (1-&gt;4)-alpha-D-glucan.</text>
        <dbReference type="EC" id="2.4.1.25"/>
    </reaction>
</comment>
<dbReference type="GO" id="GO:0005737">
    <property type="term" value="C:cytoplasm"/>
    <property type="evidence" value="ECO:0007669"/>
    <property type="project" value="UniProtKB-SubCell"/>
</dbReference>
<evidence type="ECO:0000256" key="6">
    <source>
        <dbReference type="ARBA" id="ARBA00012778"/>
    </source>
</evidence>
<organism evidence="21 22">
    <name type="scientific">Pachysolen tannophilus NRRL Y-2460</name>
    <dbReference type="NCBI Taxonomy" id="669874"/>
    <lineage>
        <taxon>Eukaryota</taxon>
        <taxon>Fungi</taxon>
        <taxon>Dikarya</taxon>
        <taxon>Ascomycota</taxon>
        <taxon>Saccharomycotina</taxon>
        <taxon>Pichiomycetes</taxon>
        <taxon>Pachysolenaceae</taxon>
        <taxon>Pachysolen</taxon>
    </lineage>
</organism>
<protein>
    <recommendedName>
        <fullName evidence="7">Glycogen debranching enzyme</fullName>
        <ecNumber evidence="5">2.4.1.25</ecNumber>
        <ecNumber evidence="6">3.2.1.33</ecNumber>
    </recommendedName>
    <alternativeName>
        <fullName evidence="16">Glycogen debrancher</fullName>
    </alternativeName>
</protein>
<dbReference type="EC" id="2.4.1.25" evidence="5"/>
<keyword evidence="12" id="KW-0320">Glycogen biosynthesis</keyword>
<comment type="similarity">
    <text evidence="15">Belongs to the glycogen debranching enzyme family.</text>
</comment>
<evidence type="ECO:0000256" key="15">
    <source>
        <dbReference type="ARBA" id="ARBA00025780"/>
    </source>
</evidence>
<dbReference type="InterPro" id="IPR032788">
    <property type="entry name" value="AGL_central"/>
</dbReference>
<dbReference type="Pfam" id="PF14699">
    <property type="entry name" value="hGDE_N"/>
    <property type="match status" value="1"/>
</dbReference>
<dbReference type="EMBL" id="KV454018">
    <property type="protein sequence ID" value="ODV93555.1"/>
    <property type="molecule type" value="Genomic_DNA"/>
</dbReference>
<dbReference type="OrthoDB" id="10248904at2759"/>
<keyword evidence="13" id="KW-0511">Multifunctional enzyme</keyword>
<comment type="catalytic activity">
    <reaction evidence="2">
        <text>Hydrolysis of (1-&gt;6)-alpha-D-glucosidic branch linkages in glycogen phosphorylase limit dextrin.</text>
        <dbReference type="EC" id="3.2.1.33"/>
    </reaction>
</comment>
<dbReference type="InterPro" id="IPR032792">
    <property type="entry name" value="AGL_glucanoTrfase"/>
</dbReference>
<dbReference type="Pfam" id="PF14702">
    <property type="entry name" value="hGDE_central"/>
    <property type="match status" value="1"/>
</dbReference>
<evidence type="ECO:0000259" key="19">
    <source>
        <dbReference type="Pfam" id="PF14701"/>
    </source>
</evidence>
<dbReference type="PANTHER" id="PTHR10569:SF2">
    <property type="entry name" value="GLYCOGEN DEBRANCHING ENZYME"/>
    <property type="match status" value="1"/>
</dbReference>
<accession>A0A1E4TP64</accession>
<evidence type="ECO:0000256" key="12">
    <source>
        <dbReference type="ARBA" id="ARBA00023056"/>
    </source>
</evidence>
<evidence type="ECO:0000259" key="20">
    <source>
        <dbReference type="Pfam" id="PF14702"/>
    </source>
</evidence>
<evidence type="ECO:0000256" key="8">
    <source>
        <dbReference type="ARBA" id="ARBA00022490"/>
    </source>
</evidence>
<feature type="domain" description="Glycogen debranching enzyme C-terminal" evidence="17">
    <location>
        <begin position="1051"/>
        <end position="1520"/>
    </location>
</feature>
<dbReference type="GO" id="GO:0004135">
    <property type="term" value="F:amylo-alpha-1,6-glucosidase activity"/>
    <property type="evidence" value="ECO:0007669"/>
    <property type="project" value="UniProtKB-EC"/>
</dbReference>
<evidence type="ECO:0000256" key="10">
    <source>
        <dbReference type="ARBA" id="ARBA00022679"/>
    </source>
</evidence>
<dbReference type="EC" id="3.2.1.33" evidence="6"/>
<keyword evidence="11" id="KW-0378">Hydrolase</keyword>
<dbReference type="InterPro" id="IPR029436">
    <property type="entry name" value="AGL_euk_N"/>
</dbReference>
<evidence type="ECO:0000256" key="16">
    <source>
        <dbReference type="ARBA" id="ARBA00031477"/>
    </source>
</evidence>